<evidence type="ECO:0000256" key="1">
    <source>
        <dbReference type="ARBA" id="ARBA00001966"/>
    </source>
</evidence>
<accession>A0ABZ3H191</accession>
<comment type="similarity">
    <text evidence="2">Belongs to the AOR/FOR family.</text>
</comment>
<gene>
    <name evidence="10" type="ORF">LPQ35_08715</name>
</gene>
<dbReference type="Gene3D" id="3.60.9.10">
    <property type="entry name" value="Aldehyde ferredoxin oxidoreductase, N-terminal domain"/>
    <property type="match status" value="1"/>
</dbReference>
<name>A0ABZ3H191_GEOAI</name>
<dbReference type="PANTHER" id="PTHR30038:SF9">
    <property type="entry name" value="ALDEHYDE FERREDOXIN OXIDOREDUCTASE"/>
    <property type="match status" value="1"/>
</dbReference>
<dbReference type="InterPro" id="IPR036503">
    <property type="entry name" value="Ald_Fedxn_OxRdtase_N_sf"/>
</dbReference>
<keyword evidence="4" id="KW-0479">Metal-binding</keyword>
<evidence type="ECO:0000256" key="4">
    <source>
        <dbReference type="ARBA" id="ARBA00022723"/>
    </source>
</evidence>
<evidence type="ECO:0000259" key="9">
    <source>
        <dbReference type="SMART" id="SM00790"/>
    </source>
</evidence>
<sequence length="544" mass="60567">MNLARVDLSSRDVRISRISERDERELIGGKGIATKLLLGIPPKIDPLSPENAIIFAVGPVNSFRLSGASRMTAVFKSPLTGGYGESQCGGFAPHEMALTGIHLLMLEGRSERPVYLVVENGGIEIKSAEHLWGLDAFETEEALRRDEGGEVIAIGQAGENLVRFACITHRRGRQFGRAGGGAVLGSKRVKAIVFKGDGKSRVDTEFEEFLDMQVISKLSALQEYGTPNIMWLVNRSKSLPSYYWEESEFDIEGIDAEAMLRYFVRRNACFGCRVACGRISRTEQAEVEGPEYETLYSFGSLLGNSDLKSIIEANELADRLGMDTISLGNAIGFAIELSRLGKINENLDFGESQKYVELVRKVAFREGIGDMLAEGVAGMEKLTGVEGVHVNGLEPPAYDPRGIFGVALAYATSPRGACHMRSCAYRPNLAGQLNRLSPEGQARLVKELEDFYAVVDSLVYCRFLTLPQIGMGWEDVARLLEIATGRRYEVEQLKRIGHRIHSLAWEFNRREGIEYGKMPSRFFEYGLSREDFERMLGEYRKLRE</sequence>
<dbReference type="EMBL" id="CP087714">
    <property type="protein sequence ID" value="XAT63331.1"/>
    <property type="molecule type" value="Genomic_DNA"/>
</dbReference>
<evidence type="ECO:0000256" key="8">
    <source>
        <dbReference type="ARBA" id="ARBA00049934"/>
    </source>
</evidence>
<dbReference type="Pfam" id="PF01314">
    <property type="entry name" value="AFOR_C"/>
    <property type="match status" value="1"/>
</dbReference>
<dbReference type="SMART" id="SM00790">
    <property type="entry name" value="AFOR_N"/>
    <property type="match status" value="1"/>
</dbReference>
<proteinExistence type="inferred from homology"/>
<comment type="cofactor">
    <cofactor evidence="1">
        <name>[4Fe-4S] cluster</name>
        <dbReference type="ChEBI" id="CHEBI:49883"/>
    </cofactor>
</comment>
<dbReference type="SUPFAM" id="SSF56228">
    <property type="entry name" value="Aldehyde ferredoxin oxidoreductase, N-terminal domain"/>
    <property type="match status" value="1"/>
</dbReference>
<dbReference type="InterPro" id="IPR051919">
    <property type="entry name" value="W-dependent_AOR"/>
</dbReference>
<dbReference type="InterPro" id="IPR013983">
    <property type="entry name" value="Ald_Fedxn_OxRdtase_N"/>
</dbReference>
<evidence type="ECO:0000256" key="6">
    <source>
        <dbReference type="ARBA" id="ARBA00023004"/>
    </source>
</evidence>
<organism evidence="10 11">
    <name type="scientific">Geoglobus acetivorans</name>
    <dbReference type="NCBI Taxonomy" id="565033"/>
    <lineage>
        <taxon>Archaea</taxon>
        <taxon>Methanobacteriati</taxon>
        <taxon>Methanobacteriota</taxon>
        <taxon>Archaeoglobi</taxon>
        <taxon>Archaeoglobales</taxon>
        <taxon>Archaeoglobaceae</taxon>
        <taxon>Geoglobus</taxon>
    </lineage>
</organism>
<evidence type="ECO:0000256" key="3">
    <source>
        <dbReference type="ARBA" id="ARBA00022485"/>
    </source>
</evidence>
<keyword evidence="3" id="KW-0004">4Fe-4S</keyword>
<dbReference type="SUPFAM" id="SSF48310">
    <property type="entry name" value="Aldehyde ferredoxin oxidoreductase, C-terminal domains"/>
    <property type="match status" value="1"/>
</dbReference>
<evidence type="ECO:0000256" key="5">
    <source>
        <dbReference type="ARBA" id="ARBA00023002"/>
    </source>
</evidence>
<dbReference type="InterPro" id="IPR013985">
    <property type="entry name" value="Ald_Fedxn_OxRdtase_dom3"/>
</dbReference>
<evidence type="ECO:0000313" key="11">
    <source>
        <dbReference type="Proteomes" id="UP001492541"/>
    </source>
</evidence>
<dbReference type="RefSeq" id="WP_193808393.1">
    <property type="nucleotide sequence ID" value="NZ_CP087714.1"/>
</dbReference>
<keyword evidence="7" id="KW-0411">Iron-sulfur</keyword>
<dbReference type="InterPro" id="IPR013984">
    <property type="entry name" value="Ald_Fedxn_OxRdtase_dom2"/>
</dbReference>
<keyword evidence="11" id="KW-1185">Reference proteome</keyword>
<evidence type="ECO:0000313" key="10">
    <source>
        <dbReference type="EMBL" id="XAT63331.1"/>
    </source>
</evidence>
<reference evidence="10 11" key="1">
    <citation type="submission" date="2021-11" db="EMBL/GenBank/DDBJ databases">
        <title>Whole genome of Geoglobus acetivorans.</title>
        <authorList>
            <person name="Liu D."/>
        </authorList>
    </citation>
    <scope>NUCLEOTIDE SEQUENCE [LARGE SCALE GENOMIC DNA]</scope>
    <source>
        <strain evidence="10 11">SBH6</strain>
    </source>
</reference>
<keyword evidence="6" id="KW-0408">Iron</keyword>
<evidence type="ECO:0000256" key="2">
    <source>
        <dbReference type="ARBA" id="ARBA00011032"/>
    </source>
</evidence>
<evidence type="ECO:0000256" key="7">
    <source>
        <dbReference type="ARBA" id="ARBA00023014"/>
    </source>
</evidence>
<dbReference type="GeneID" id="90449769"/>
<keyword evidence="5" id="KW-0560">Oxidoreductase</keyword>
<feature type="domain" description="Aldehyde ferredoxin oxidoreductase N-terminal" evidence="9">
    <location>
        <begin position="1"/>
        <end position="198"/>
    </location>
</feature>
<dbReference type="Proteomes" id="UP001492541">
    <property type="component" value="Chromosome"/>
</dbReference>
<dbReference type="Gene3D" id="1.10.569.10">
    <property type="entry name" value="Aldehyde Ferredoxin Oxidoreductase Protein, subunit A, domain 2"/>
    <property type="match status" value="1"/>
</dbReference>
<comment type="cofactor">
    <cofactor evidence="8">
        <name>tungstopterin</name>
        <dbReference type="ChEBI" id="CHEBI:30402"/>
    </cofactor>
</comment>
<dbReference type="InterPro" id="IPR036021">
    <property type="entry name" value="Tungsten_al_ferr_oxy-like_C"/>
</dbReference>
<dbReference type="InterPro" id="IPR001203">
    <property type="entry name" value="OxRdtase_Ald_Fedxn_C"/>
</dbReference>
<dbReference type="Gene3D" id="1.10.599.10">
    <property type="entry name" value="Aldehyde Ferredoxin Oxidoreductase Protein, subunit A, domain 3"/>
    <property type="match status" value="1"/>
</dbReference>
<dbReference type="Pfam" id="PF02730">
    <property type="entry name" value="AFOR_N"/>
    <property type="match status" value="1"/>
</dbReference>
<protein>
    <submittedName>
        <fullName evidence="10">Aldehyde ferredoxin oxidoreductase family protein</fullName>
    </submittedName>
</protein>
<dbReference type="PANTHER" id="PTHR30038">
    <property type="entry name" value="ALDEHYDE FERREDOXIN OXIDOREDUCTASE"/>
    <property type="match status" value="1"/>
</dbReference>